<comment type="cofactor">
    <cofactor evidence="1">
        <name>pyridoxal 5'-phosphate</name>
        <dbReference type="ChEBI" id="CHEBI:597326"/>
    </cofactor>
</comment>
<reference evidence="7" key="1">
    <citation type="submission" date="2020-04" db="EMBL/GenBank/DDBJ databases">
        <authorList>
            <person name="Zhang T."/>
        </authorList>
    </citation>
    <scope>NUCLEOTIDE SEQUENCE</scope>
    <source>
        <strain evidence="7">HKST-UBA02</strain>
    </source>
</reference>
<protein>
    <submittedName>
        <fullName evidence="7">D-cysteine desulfhydrase family protein</fullName>
    </submittedName>
</protein>
<name>A0A956SFN8_UNCEI</name>
<dbReference type="AlphaFoldDB" id="A0A956SFN8"/>
<gene>
    <name evidence="7" type="ORF">KDA27_11930</name>
</gene>
<proteinExistence type="inferred from homology"/>
<comment type="similarity">
    <text evidence="2">Belongs to the ACC deaminase/D-cysteine desulfhydrase family.</text>
</comment>
<comment type="caution">
    <text evidence="7">The sequence shown here is derived from an EMBL/GenBank/DDBJ whole genome shotgun (WGS) entry which is preliminary data.</text>
</comment>
<dbReference type="PANTHER" id="PTHR43780:SF2">
    <property type="entry name" value="1-AMINOCYCLOPROPANE-1-CARBOXYLATE DEAMINASE-RELATED"/>
    <property type="match status" value="1"/>
</dbReference>
<keyword evidence="3 5" id="KW-0663">Pyridoxal phosphate</keyword>
<feature type="domain" description="Tryptophan synthase beta chain-like PALP" evidence="6">
    <location>
        <begin position="11"/>
        <end position="317"/>
    </location>
</feature>
<evidence type="ECO:0000256" key="4">
    <source>
        <dbReference type="PIRSR" id="PIRSR006278-1"/>
    </source>
</evidence>
<feature type="active site" description="Nucleophile" evidence="4">
    <location>
        <position position="77"/>
    </location>
</feature>
<evidence type="ECO:0000313" key="8">
    <source>
        <dbReference type="Proteomes" id="UP000739538"/>
    </source>
</evidence>
<evidence type="ECO:0000259" key="6">
    <source>
        <dbReference type="Pfam" id="PF00291"/>
    </source>
</evidence>
<dbReference type="EMBL" id="JAGQHS010000055">
    <property type="protein sequence ID" value="MCA9756503.1"/>
    <property type="molecule type" value="Genomic_DNA"/>
</dbReference>
<evidence type="ECO:0000256" key="2">
    <source>
        <dbReference type="ARBA" id="ARBA00008639"/>
    </source>
</evidence>
<evidence type="ECO:0000256" key="5">
    <source>
        <dbReference type="PIRSR" id="PIRSR006278-2"/>
    </source>
</evidence>
<evidence type="ECO:0000256" key="3">
    <source>
        <dbReference type="ARBA" id="ARBA00022898"/>
    </source>
</evidence>
<dbReference type="Pfam" id="PF00291">
    <property type="entry name" value="PALP"/>
    <property type="match status" value="1"/>
</dbReference>
<dbReference type="InterPro" id="IPR005966">
    <property type="entry name" value="D-Cys_desShydrase"/>
</dbReference>
<dbReference type="Gene3D" id="3.40.50.1100">
    <property type="match status" value="2"/>
</dbReference>
<dbReference type="PANTHER" id="PTHR43780">
    <property type="entry name" value="1-AMINOCYCLOPROPANE-1-CARBOXYLATE DEAMINASE-RELATED"/>
    <property type="match status" value="1"/>
</dbReference>
<dbReference type="InterPro" id="IPR001926">
    <property type="entry name" value="TrpB-like_PALP"/>
</dbReference>
<dbReference type="InterPro" id="IPR036052">
    <property type="entry name" value="TrpB-like_PALP_sf"/>
</dbReference>
<sequence>MSTIDSTPDRVSLAQLPTRVHRLARLSSELGIDLWVKRDDETGTELSGNKVRKLEYLLAEAQSQSADVVVTCGGVQSNHCRATAVAARRLGMDSVLFLRGSEPSETTGNLLLDRLVGADVRFITPGQYAERETLLAAAATELRVAGRRPYVIPEGGSNALGSWGYVGLVAELASPWDHIVCATGSGGTLAGLVLGRRLLRTANPWLERSRMWGVPVCDDGAYFRRKVHAIAHEFEARHPELGPLGLTDEEIGVLDGYKGPAYAVPFGEELDLIRNVARHEGLLLDPVYTGKAFYGLVSEARNGRFAAGSRVLFLHTGGVFSLFAYGRELSS</sequence>
<reference evidence="7" key="2">
    <citation type="journal article" date="2021" name="Microbiome">
        <title>Successional dynamics and alternative stable states in a saline activated sludge microbial community over 9 years.</title>
        <authorList>
            <person name="Wang Y."/>
            <person name="Ye J."/>
            <person name="Ju F."/>
            <person name="Liu L."/>
            <person name="Boyd J.A."/>
            <person name="Deng Y."/>
            <person name="Parks D.H."/>
            <person name="Jiang X."/>
            <person name="Yin X."/>
            <person name="Woodcroft B.J."/>
            <person name="Tyson G.W."/>
            <person name="Hugenholtz P."/>
            <person name="Polz M.F."/>
            <person name="Zhang T."/>
        </authorList>
    </citation>
    <scope>NUCLEOTIDE SEQUENCE</scope>
    <source>
        <strain evidence="7">HKST-UBA02</strain>
    </source>
</reference>
<feature type="modified residue" description="N6-(pyridoxal phosphate)lysine" evidence="5">
    <location>
        <position position="50"/>
    </location>
</feature>
<evidence type="ECO:0000256" key="1">
    <source>
        <dbReference type="ARBA" id="ARBA00001933"/>
    </source>
</evidence>
<dbReference type="Proteomes" id="UP000739538">
    <property type="component" value="Unassembled WGS sequence"/>
</dbReference>
<dbReference type="PIRSF" id="PIRSF006278">
    <property type="entry name" value="ACCD_DCysDesulf"/>
    <property type="match status" value="1"/>
</dbReference>
<accession>A0A956SFN8</accession>
<evidence type="ECO:0000313" key="7">
    <source>
        <dbReference type="EMBL" id="MCA9756503.1"/>
    </source>
</evidence>
<dbReference type="NCBIfam" id="TIGR01275">
    <property type="entry name" value="ACC_deam_rel"/>
    <property type="match status" value="1"/>
</dbReference>
<dbReference type="SUPFAM" id="SSF53686">
    <property type="entry name" value="Tryptophan synthase beta subunit-like PLP-dependent enzymes"/>
    <property type="match status" value="1"/>
</dbReference>
<organism evidence="7 8">
    <name type="scientific">Eiseniibacteriota bacterium</name>
    <dbReference type="NCBI Taxonomy" id="2212470"/>
    <lineage>
        <taxon>Bacteria</taxon>
        <taxon>Candidatus Eiseniibacteriota</taxon>
    </lineage>
</organism>
<dbReference type="InterPro" id="IPR027278">
    <property type="entry name" value="ACCD_DCysDesulf"/>
</dbReference>
<dbReference type="GO" id="GO:0019148">
    <property type="term" value="F:D-cysteine desulfhydrase activity"/>
    <property type="evidence" value="ECO:0007669"/>
    <property type="project" value="TreeGrafter"/>
</dbReference>